<reference evidence="3" key="2">
    <citation type="submission" date="2018-05" db="EMBL/GenBank/DDBJ databases">
        <title>OgluRS3 (Oryza glumaepatula Reference Sequence Version 3).</title>
        <authorList>
            <person name="Zhang J."/>
            <person name="Kudrna D."/>
            <person name="Lee S."/>
            <person name="Talag J."/>
            <person name="Welchert J."/>
            <person name="Wing R.A."/>
        </authorList>
    </citation>
    <scope>NUCLEOTIDE SEQUENCE [LARGE SCALE GENOMIC DNA]</scope>
</reference>
<dbReference type="PANTHER" id="PTHR31325">
    <property type="entry name" value="OS01G0798800 PROTEIN-RELATED"/>
    <property type="match status" value="1"/>
</dbReference>
<name>A0A0D9YTE1_9ORYZ</name>
<feature type="domain" description="DUF4220" evidence="2">
    <location>
        <begin position="160"/>
        <end position="539"/>
    </location>
</feature>
<feature type="transmembrane region" description="Helical" evidence="1">
    <location>
        <begin position="53"/>
        <end position="78"/>
    </location>
</feature>
<dbReference type="EnsemblPlants" id="OGLUM02G20090.1">
    <property type="protein sequence ID" value="OGLUM02G20090.1"/>
    <property type="gene ID" value="OGLUM02G20090"/>
</dbReference>
<dbReference type="STRING" id="40148.A0A0D9YTE1"/>
<protein>
    <recommendedName>
        <fullName evidence="2">DUF4220 domain-containing protein</fullName>
    </recommendedName>
</protein>
<feature type="transmembrane region" description="Helical" evidence="1">
    <location>
        <begin position="471"/>
        <end position="493"/>
    </location>
</feature>
<feature type="transmembrane region" description="Helical" evidence="1">
    <location>
        <begin position="90"/>
        <end position="109"/>
    </location>
</feature>
<dbReference type="InterPro" id="IPR025315">
    <property type="entry name" value="DUF4220"/>
</dbReference>
<dbReference type="Gramene" id="OGLUM02G20090.1">
    <property type="protein sequence ID" value="OGLUM02G20090.1"/>
    <property type="gene ID" value="OGLUM02G20090"/>
</dbReference>
<evidence type="ECO:0000313" key="3">
    <source>
        <dbReference type="EnsemblPlants" id="OGLUM02G20090.1"/>
    </source>
</evidence>
<organism evidence="3">
    <name type="scientific">Oryza glumipatula</name>
    <dbReference type="NCBI Taxonomy" id="40148"/>
    <lineage>
        <taxon>Eukaryota</taxon>
        <taxon>Viridiplantae</taxon>
        <taxon>Streptophyta</taxon>
        <taxon>Embryophyta</taxon>
        <taxon>Tracheophyta</taxon>
        <taxon>Spermatophyta</taxon>
        <taxon>Magnoliopsida</taxon>
        <taxon>Liliopsida</taxon>
        <taxon>Poales</taxon>
        <taxon>Poaceae</taxon>
        <taxon>BOP clade</taxon>
        <taxon>Oryzoideae</taxon>
        <taxon>Oryzeae</taxon>
        <taxon>Oryzinae</taxon>
        <taxon>Oryza</taxon>
    </lineage>
</organism>
<proteinExistence type="predicted"/>
<keyword evidence="1" id="KW-0472">Membrane</keyword>
<dbReference type="eggNOG" id="ENOG502QSWW">
    <property type="taxonomic scope" value="Eukaryota"/>
</dbReference>
<feature type="transmembrane region" description="Helical" evidence="1">
    <location>
        <begin position="115"/>
        <end position="133"/>
    </location>
</feature>
<dbReference type="InterPro" id="IPR007658">
    <property type="entry name" value="DUF594"/>
</dbReference>
<dbReference type="Pfam" id="PF04578">
    <property type="entry name" value="DUF594"/>
    <property type="match status" value="1"/>
</dbReference>
<evidence type="ECO:0000313" key="4">
    <source>
        <dbReference type="Proteomes" id="UP000026961"/>
    </source>
</evidence>
<reference evidence="3" key="1">
    <citation type="submission" date="2015-04" db="UniProtKB">
        <authorList>
            <consortium name="EnsemblPlants"/>
        </authorList>
    </citation>
    <scope>IDENTIFICATION</scope>
</reference>
<feature type="transmembrane region" description="Helical" evidence="1">
    <location>
        <begin position="411"/>
        <end position="433"/>
    </location>
</feature>
<evidence type="ECO:0000259" key="2">
    <source>
        <dbReference type="Pfam" id="PF13968"/>
    </source>
</evidence>
<accession>A0A0D9YTE1</accession>
<dbReference type="Pfam" id="PF13968">
    <property type="entry name" value="DUF4220"/>
    <property type="match status" value="1"/>
</dbReference>
<feature type="transmembrane region" description="Helical" evidence="1">
    <location>
        <begin position="180"/>
        <end position="198"/>
    </location>
</feature>
<dbReference type="HOGENOM" id="CLU_008762_0_1_1"/>
<evidence type="ECO:0000256" key="1">
    <source>
        <dbReference type="SAM" id="Phobius"/>
    </source>
</evidence>
<keyword evidence="4" id="KW-1185">Reference proteome</keyword>
<keyword evidence="1" id="KW-1133">Transmembrane helix</keyword>
<dbReference type="Proteomes" id="UP000026961">
    <property type="component" value="Chromosome 2"/>
</dbReference>
<dbReference type="AlphaFoldDB" id="A0A0D9YTE1"/>
<keyword evidence="1" id="KW-0812">Transmembrane</keyword>
<sequence>MEHYSRGGDGGGEGRWVVMRDIVINNKTVCTTPGPMLVATFAVSPDLRTTEKFMVTTTVLMTFLGAALFAVGVLGRFSGRHRGHSSATRIFFRASFALFLPFMSFMFSQAKGRDLPFRAYLILLWMLLVELLRKKVFAMVAPAGDAFSRGVGRYSLFDAVEDAARMIWIGYLVYSYVHGFAVKSLFIILWIFSVAKLCKRAACIHLAKGSFDLAKNATLVSGYMAQLVGEHRQLDLQVVDDGGDVRGIRTMRACNYTVMGESELKINRTPHGFEIDGLEDILAAGGTSGDGDGNGKTEEQLVRVSTIWKLAESDPLFKYNVRRRQKLEDICLGMALYKLLRRRIERCHMAERGTPEARAFVLRGLLALGGGDRGGEAADAERAFDVVEMELRFLVEYYQAIIPLALPKPGIFIANFAFSVVFILLYCIAVLLVTGNGNMFRVLGSLFQGFIGISIDMVVQFRCFRHQVSALVGMVCSSSDLIVTFLLTLTLFSVETYELAQYLLSDWFAASMLCNYARMRINRDHQRRQAAQQRHAQRAIRGGLWVRHRSRPVIKAHQVTMLKLHQLHPRRVWMLASRILSRRLAGLRPAVVTAEAKVAIVAALKAFLESDGGDGGDLQFTSCVAVLRRHGFFHHGPEWACDSSKGAATVILAWHLATALLEARGDGEPLPRKGEAAVTLSRYCAYLVSYEPGLLPDDPEWTEKAYNDVKSVLGSFFRSCSCATAGRREKLVRFGDDWEAEAPSAMARGVKLGKLLEDRASESTEGFEEVWTMLLEFWAALLVVVAQRPSAGPEGHALALANGGEFITHIWAMITHAGVRVHRHHDYQSFPVTHVV</sequence>